<dbReference type="EMBL" id="JAXGFP010000001">
    <property type="protein sequence ID" value="MEG3182471.1"/>
    <property type="molecule type" value="Genomic_DNA"/>
</dbReference>
<dbReference type="InterPro" id="IPR012902">
    <property type="entry name" value="N_methyl_site"/>
</dbReference>
<dbReference type="Pfam" id="PF16074">
    <property type="entry name" value="PilW"/>
    <property type="match status" value="1"/>
</dbReference>
<name>A0ABU7YTR1_9GAMM</name>
<dbReference type="RefSeq" id="WP_332613663.1">
    <property type="nucleotide sequence ID" value="NZ_JAXGFP010000001.1"/>
</dbReference>
<comment type="caution">
    <text evidence="1">The sequence shown here is derived from an EMBL/GenBank/DDBJ whole genome shotgun (WGS) entry which is preliminary data.</text>
</comment>
<protein>
    <submittedName>
        <fullName evidence="1">PilW family protein</fullName>
    </submittedName>
</protein>
<accession>A0ABU7YTR1</accession>
<organism evidence="1 2">
    <name type="scientific">Novilysobacter erysipheiresistens</name>
    <dbReference type="NCBI Taxonomy" id="1749332"/>
    <lineage>
        <taxon>Bacteria</taxon>
        <taxon>Pseudomonadati</taxon>
        <taxon>Pseudomonadota</taxon>
        <taxon>Gammaproteobacteria</taxon>
        <taxon>Lysobacterales</taxon>
        <taxon>Lysobacteraceae</taxon>
        <taxon>Novilysobacter</taxon>
    </lineage>
</organism>
<keyword evidence="2" id="KW-1185">Reference proteome</keyword>
<reference evidence="1 2" key="1">
    <citation type="journal article" date="2016" name="Int. J. Syst. Evol. Microbiol.">
        <title>Lysobacter erysipheiresistens sp. nov., an antagonist of powdery mildew, isolated from tobacco-cultivated soil.</title>
        <authorList>
            <person name="Xie B."/>
            <person name="Li T."/>
            <person name="Lin X."/>
            <person name="Wang C.J."/>
            <person name="Chen Y.J."/>
            <person name="Liu W.J."/>
            <person name="Zhao Z.W."/>
        </authorList>
    </citation>
    <scope>NUCLEOTIDE SEQUENCE [LARGE SCALE GENOMIC DNA]</scope>
    <source>
        <strain evidence="1 2">RS-LYSO-3</strain>
    </source>
</reference>
<evidence type="ECO:0000313" key="2">
    <source>
        <dbReference type="Proteomes" id="UP001355056"/>
    </source>
</evidence>
<dbReference type="PROSITE" id="PS00409">
    <property type="entry name" value="PROKAR_NTER_METHYL"/>
    <property type="match status" value="1"/>
</dbReference>
<dbReference type="Proteomes" id="UP001355056">
    <property type="component" value="Unassembled WGS sequence"/>
</dbReference>
<gene>
    <name evidence="1" type="ORF">SNE34_00375</name>
</gene>
<dbReference type="InterPro" id="IPR032092">
    <property type="entry name" value="PilW"/>
</dbReference>
<proteinExistence type="predicted"/>
<evidence type="ECO:0000313" key="1">
    <source>
        <dbReference type="EMBL" id="MEG3182471.1"/>
    </source>
</evidence>
<sequence>MARGLSLIELMIALLLGLVVTAAAGGMLLANKRVYASTATLNRIQENTRVSFELMSRDLREAGGNPCGGAIPIISQLESGDNSWWTQYADGLHGYDGDAPGTTTGSGTAQRVAGTDAIDLHMANNGDIRVTDHQNPSAVLNVTTTAGLSDGDILMVCNNSFAMVFQASNISGTGMKIGHNGGSGTGNCSQEFQYERNCTSGASGDKGYCFLVPEDKSVNPNCEKHSRSPATVVQVQSFRWYIGNNARGGTSLYRASLINETGALVPTIADTVEIAEGVSGMNLLYRANGAANFVTATAITAANSWGAVNAVQVGLTVEGAEGALKGGYLDGTDGNALSRQLTHVVALRNKEGVL</sequence>